<dbReference type="Pfam" id="PF13785">
    <property type="entry name" value="DUF4178"/>
    <property type="match status" value="1"/>
</dbReference>
<dbReference type="AlphaFoldDB" id="A0A844B3X9"/>
<proteinExistence type="predicted"/>
<keyword evidence="1" id="KW-0812">Transmembrane</keyword>
<comment type="caution">
    <text evidence="3">The sequence shown here is derived from an EMBL/GenBank/DDBJ whole genome shotgun (WGS) entry which is preliminary data.</text>
</comment>
<dbReference type="EMBL" id="WIXK01000010">
    <property type="protein sequence ID" value="MQY44086.1"/>
    <property type="molecule type" value="Genomic_DNA"/>
</dbReference>
<evidence type="ECO:0000259" key="2">
    <source>
        <dbReference type="Pfam" id="PF13785"/>
    </source>
</evidence>
<accession>A0A844B3X9</accession>
<dbReference type="Proteomes" id="UP000436694">
    <property type="component" value="Unassembled WGS sequence"/>
</dbReference>
<feature type="domain" description="DUF4178" evidence="2">
    <location>
        <begin position="63"/>
        <end position="206"/>
    </location>
</feature>
<keyword evidence="1" id="KW-1133">Transmembrane helix</keyword>
<sequence length="432" mass="48401">MTLNNDVKSINCTACGAGLDVLGGGRVTTHICPYCGTELDATDDYRALKRFNDKPRPKTPFPIGTIGEIKGVQYTVIGLLEHVEYWNGRSWAWLDHQLYSPTHGYAWITLEEGHCTFSRRFRRPITWMSPDWVERAETRPVVYAGGGRYNYYETTESEINYAEGEFSWQPRKHDKTLTVSAMSDTQMLSFSQTGSEREVTLTTYLSADDIAQGFGPGLKLKPGRVHPLQPFKQGPNSKFLQSASAIYAVICVLVLFVLSTQTGREVYADYAISRAELPYQAPLQNLKAGELVELTLSGNGVNTWSGFELEITSPEDEVLFTAGRAVERYSGRDADGNWSEGRNSAQLSFRAPVSGDYVLYLDLDSEEVWRASGASKPRGWTELGLTVRSGIMHVGWLMLAALGFGGVAAWPWLRANRHHKARWRRSDWTDED</sequence>
<evidence type="ECO:0000313" key="4">
    <source>
        <dbReference type="Proteomes" id="UP000436694"/>
    </source>
</evidence>
<reference evidence="3 4" key="1">
    <citation type="submission" date="2019-10" db="EMBL/GenBank/DDBJ databases">
        <title>Epibacterium sp. nov., isolated from seawater.</title>
        <authorList>
            <person name="Zhang X."/>
            <person name="Li N."/>
        </authorList>
    </citation>
    <scope>NUCLEOTIDE SEQUENCE [LARGE SCALE GENOMIC DNA]</scope>
    <source>
        <strain evidence="3 4">SM1969</strain>
    </source>
</reference>
<organism evidence="3 4">
    <name type="scientific">Tritonibacter aquimaris</name>
    <dbReference type="NCBI Taxonomy" id="2663379"/>
    <lineage>
        <taxon>Bacteria</taxon>
        <taxon>Pseudomonadati</taxon>
        <taxon>Pseudomonadota</taxon>
        <taxon>Alphaproteobacteria</taxon>
        <taxon>Rhodobacterales</taxon>
        <taxon>Paracoccaceae</taxon>
        <taxon>Tritonibacter</taxon>
    </lineage>
</organism>
<dbReference type="RefSeq" id="WP_153548978.1">
    <property type="nucleotide sequence ID" value="NZ_WIXK01000010.1"/>
</dbReference>
<protein>
    <submittedName>
        <fullName evidence="3">DUF4178 domain-containing protein</fullName>
    </submittedName>
</protein>
<evidence type="ECO:0000313" key="3">
    <source>
        <dbReference type="EMBL" id="MQY44086.1"/>
    </source>
</evidence>
<gene>
    <name evidence="3" type="ORF">GG681_15685</name>
</gene>
<feature type="transmembrane region" description="Helical" evidence="1">
    <location>
        <begin position="394"/>
        <end position="413"/>
    </location>
</feature>
<dbReference type="InterPro" id="IPR025235">
    <property type="entry name" value="DUF4178"/>
</dbReference>
<keyword evidence="4" id="KW-1185">Reference proteome</keyword>
<keyword evidence="1" id="KW-0472">Membrane</keyword>
<name>A0A844B3X9_9RHOB</name>
<evidence type="ECO:0000256" key="1">
    <source>
        <dbReference type="SAM" id="Phobius"/>
    </source>
</evidence>